<evidence type="ECO:0000256" key="13">
    <source>
        <dbReference type="SAM" id="Phobius"/>
    </source>
</evidence>
<gene>
    <name evidence="14" type="primary">BRI3_2</name>
    <name evidence="14" type="ORF">SK128_026882</name>
</gene>
<protein>
    <recommendedName>
        <fullName evidence="9">Membrane protein BRI3</fullName>
    </recommendedName>
    <alternativeName>
        <fullName evidence="10">Brain protein I3</fullName>
    </alternativeName>
</protein>
<organism evidence="14 15">
    <name type="scientific">Halocaridina rubra</name>
    <name type="common">Hawaiian red shrimp</name>
    <dbReference type="NCBI Taxonomy" id="373956"/>
    <lineage>
        <taxon>Eukaryota</taxon>
        <taxon>Metazoa</taxon>
        <taxon>Ecdysozoa</taxon>
        <taxon>Arthropoda</taxon>
        <taxon>Crustacea</taxon>
        <taxon>Multicrustacea</taxon>
        <taxon>Malacostraca</taxon>
        <taxon>Eumalacostraca</taxon>
        <taxon>Eucarida</taxon>
        <taxon>Decapoda</taxon>
        <taxon>Pleocyemata</taxon>
        <taxon>Caridea</taxon>
        <taxon>Atyoidea</taxon>
        <taxon>Atyidae</taxon>
        <taxon>Halocaridina</taxon>
    </lineage>
</organism>
<keyword evidence="6 13" id="KW-1133">Transmembrane helix</keyword>
<dbReference type="GO" id="GO:0048471">
    <property type="term" value="C:perinuclear region of cytoplasm"/>
    <property type="evidence" value="ECO:0007669"/>
    <property type="project" value="UniProtKB-SubCell"/>
</dbReference>
<dbReference type="PANTHER" id="PTHR13551:SF1">
    <property type="entry name" value="MEMBRANE PROTEIN BRI3"/>
    <property type="match status" value="1"/>
</dbReference>
<keyword evidence="8" id="KW-0458">Lysosome</keyword>
<dbReference type="PANTHER" id="PTHR13551">
    <property type="entry name" value="BRAIN PROTEIN I3"/>
    <property type="match status" value="1"/>
</dbReference>
<feature type="transmembrane region" description="Helical" evidence="13">
    <location>
        <begin position="99"/>
        <end position="122"/>
    </location>
</feature>
<evidence type="ECO:0000256" key="12">
    <source>
        <dbReference type="SAM" id="MobiDB-lite"/>
    </source>
</evidence>
<dbReference type="InterPro" id="IPR019317">
    <property type="entry name" value="BRI3"/>
</dbReference>
<evidence type="ECO:0000256" key="11">
    <source>
        <dbReference type="ARBA" id="ARBA00046593"/>
    </source>
</evidence>
<evidence type="ECO:0000256" key="7">
    <source>
        <dbReference type="ARBA" id="ARBA00023136"/>
    </source>
</evidence>
<keyword evidence="5 13" id="KW-0812">Transmembrane</keyword>
<evidence type="ECO:0000313" key="14">
    <source>
        <dbReference type="EMBL" id="KAK7079548.1"/>
    </source>
</evidence>
<comment type="subunit">
    <text evidence="11">Interacts with BRI3BP. Interacts with MGAT1 and IFITM3.</text>
</comment>
<dbReference type="EMBL" id="JAXCGZ010006761">
    <property type="protein sequence ID" value="KAK7079548.1"/>
    <property type="molecule type" value="Genomic_DNA"/>
</dbReference>
<evidence type="ECO:0000256" key="3">
    <source>
        <dbReference type="ARBA" id="ARBA00008090"/>
    </source>
</evidence>
<evidence type="ECO:0000256" key="5">
    <source>
        <dbReference type="ARBA" id="ARBA00022692"/>
    </source>
</evidence>
<evidence type="ECO:0000256" key="1">
    <source>
        <dbReference type="ARBA" id="ARBA00004155"/>
    </source>
</evidence>
<comment type="subcellular location">
    <subcellularLocation>
        <location evidence="2">Cytoplasm</location>
        <location evidence="2">Perinuclear region</location>
    </subcellularLocation>
    <subcellularLocation>
        <location evidence="1">Lysosome membrane</location>
        <topology evidence="1">Multi-pass membrane protein</topology>
    </subcellularLocation>
</comment>
<feature type="region of interest" description="Disordered" evidence="12">
    <location>
        <begin position="1"/>
        <end position="50"/>
    </location>
</feature>
<dbReference type="AlphaFoldDB" id="A0AAN8XDK4"/>
<reference evidence="14 15" key="1">
    <citation type="submission" date="2023-11" db="EMBL/GenBank/DDBJ databases">
        <title>Halocaridina rubra genome assembly.</title>
        <authorList>
            <person name="Smith C."/>
        </authorList>
    </citation>
    <scope>NUCLEOTIDE SEQUENCE [LARGE SCALE GENOMIC DNA]</scope>
    <source>
        <strain evidence="14">EP-1</strain>
        <tissue evidence="14">Whole</tissue>
    </source>
</reference>
<evidence type="ECO:0000256" key="8">
    <source>
        <dbReference type="ARBA" id="ARBA00023228"/>
    </source>
</evidence>
<dbReference type="GO" id="GO:0005765">
    <property type="term" value="C:lysosomal membrane"/>
    <property type="evidence" value="ECO:0007669"/>
    <property type="project" value="UniProtKB-SubCell"/>
</dbReference>
<evidence type="ECO:0000256" key="9">
    <source>
        <dbReference type="ARBA" id="ARBA00035284"/>
    </source>
</evidence>
<dbReference type="Pfam" id="PF10164">
    <property type="entry name" value="BRI3"/>
    <property type="match status" value="1"/>
</dbReference>
<keyword evidence="15" id="KW-1185">Reference proteome</keyword>
<evidence type="ECO:0000256" key="2">
    <source>
        <dbReference type="ARBA" id="ARBA00004556"/>
    </source>
</evidence>
<comment type="caution">
    <text evidence="14">The sequence shown here is derived from an EMBL/GenBank/DDBJ whole genome shotgun (WGS) entry which is preliminary data.</text>
</comment>
<evidence type="ECO:0000256" key="6">
    <source>
        <dbReference type="ARBA" id="ARBA00022989"/>
    </source>
</evidence>
<keyword evidence="7 13" id="KW-0472">Membrane</keyword>
<comment type="similarity">
    <text evidence="3">Belongs to the BRI3 family.</text>
</comment>
<sequence length="137" mass="14343">MATYPSDAPPPYSATGAPAGFGGPPPPGPSYDNKFAGGPPLPQGYGAVHPQPLYGHQQGSVTVVTTQPEPQRVVVTQPVVVVTGTTCPYCRAGVLQNEFTCCGICLGIFFFPLGLLCCFLMQERRCSNCRTSYGSAA</sequence>
<keyword evidence="4" id="KW-0963">Cytoplasm</keyword>
<evidence type="ECO:0000256" key="4">
    <source>
        <dbReference type="ARBA" id="ARBA00022490"/>
    </source>
</evidence>
<dbReference type="Proteomes" id="UP001381693">
    <property type="component" value="Unassembled WGS sequence"/>
</dbReference>
<accession>A0AAN8XDK4</accession>
<proteinExistence type="inferred from homology"/>
<name>A0AAN8XDK4_HALRR</name>
<evidence type="ECO:0000313" key="15">
    <source>
        <dbReference type="Proteomes" id="UP001381693"/>
    </source>
</evidence>
<evidence type="ECO:0000256" key="10">
    <source>
        <dbReference type="ARBA" id="ARBA00035449"/>
    </source>
</evidence>